<accession>A0ABR4L939</accession>
<name>A0ABR4L939_9EURO</name>
<comment type="caution">
    <text evidence="2">The sequence shown here is derived from an EMBL/GenBank/DDBJ whole genome shotgun (WGS) entry which is preliminary data.</text>
</comment>
<feature type="signal peptide" evidence="1">
    <location>
        <begin position="1"/>
        <end position="20"/>
    </location>
</feature>
<evidence type="ECO:0000256" key="1">
    <source>
        <dbReference type="SAM" id="SignalP"/>
    </source>
</evidence>
<keyword evidence="3" id="KW-1185">Reference proteome</keyword>
<dbReference type="Gene3D" id="3.40.390.10">
    <property type="entry name" value="Collagenase (Catalytic Domain)"/>
    <property type="match status" value="1"/>
</dbReference>
<dbReference type="Proteomes" id="UP001610432">
    <property type="component" value="Unassembled WGS sequence"/>
</dbReference>
<feature type="chain" id="PRO_5046854281" evidence="1">
    <location>
        <begin position="21"/>
        <end position="389"/>
    </location>
</feature>
<dbReference type="SUPFAM" id="SSF55486">
    <property type="entry name" value="Metalloproteases ('zincins'), catalytic domain"/>
    <property type="match status" value="1"/>
</dbReference>
<dbReference type="InterPro" id="IPR024079">
    <property type="entry name" value="MetalloPept_cat_dom_sf"/>
</dbReference>
<gene>
    <name evidence="2" type="ORF">BJX67DRAFT_386061</name>
</gene>
<proteinExistence type="predicted"/>
<dbReference type="EMBL" id="JBFXLQ010000076">
    <property type="protein sequence ID" value="KAL2861038.1"/>
    <property type="molecule type" value="Genomic_DNA"/>
</dbReference>
<dbReference type="RefSeq" id="XP_070880932.1">
    <property type="nucleotide sequence ID" value="XM_071033986.1"/>
</dbReference>
<evidence type="ECO:0000313" key="3">
    <source>
        <dbReference type="Proteomes" id="UP001610432"/>
    </source>
</evidence>
<protein>
    <submittedName>
        <fullName evidence="2">Uncharacterized protein</fullName>
    </submittedName>
</protein>
<keyword evidence="1" id="KW-0732">Signal</keyword>
<evidence type="ECO:0000313" key="2">
    <source>
        <dbReference type="EMBL" id="KAL2861038.1"/>
    </source>
</evidence>
<organism evidence="2 3">
    <name type="scientific">Aspergillus lucknowensis</name>
    <dbReference type="NCBI Taxonomy" id="176173"/>
    <lineage>
        <taxon>Eukaryota</taxon>
        <taxon>Fungi</taxon>
        <taxon>Dikarya</taxon>
        <taxon>Ascomycota</taxon>
        <taxon>Pezizomycotina</taxon>
        <taxon>Eurotiomycetes</taxon>
        <taxon>Eurotiomycetidae</taxon>
        <taxon>Eurotiales</taxon>
        <taxon>Aspergillaceae</taxon>
        <taxon>Aspergillus</taxon>
        <taxon>Aspergillus subgen. Nidulantes</taxon>
    </lineage>
</organism>
<reference evidence="2 3" key="1">
    <citation type="submission" date="2024-07" db="EMBL/GenBank/DDBJ databases">
        <title>Section-level genome sequencing and comparative genomics of Aspergillus sections Usti and Cavernicolus.</title>
        <authorList>
            <consortium name="Lawrence Berkeley National Laboratory"/>
            <person name="Nybo J.L."/>
            <person name="Vesth T.C."/>
            <person name="Theobald S."/>
            <person name="Frisvad J.C."/>
            <person name="Larsen T.O."/>
            <person name="Kjaerboelling I."/>
            <person name="Rothschild-Mancinelli K."/>
            <person name="Lyhne E.K."/>
            <person name="Kogle M.E."/>
            <person name="Barry K."/>
            <person name="Clum A."/>
            <person name="Na H."/>
            <person name="Ledsgaard L."/>
            <person name="Lin J."/>
            <person name="Lipzen A."/>
            <person name="Kuo A."/>
            <person name="Riley R."/>
            <person name="Mondo S."/>
            <person name="Labutti K."/>
            <person name="Haridas S."/>
            <person name="Pangalinan J."/>
            <person name="Salamov A.A."/>
            <person name="Simmons B.A."/>
            <person name="Magnuson J.K."/>
            <person name="Chen J."/>
            <person name="Drula E."/>
            <person name="Henrissat B."/>
            <person name="Wiebenga A."/>
            <person name="Lubbers R.J."/>
            <person name="Gomes A.C."/>
            <person name="Macurrencykelacurrency M.R."/>
            <person name="Stajich J."/>
            <person name="Grigoriev I.V."/>
            <person name="Mortensen U.H."/>
            <person name="De Vries R.P."/>
            <person name="Baker S.E."/>
            <person name="Andersen M.R."/>
        </authorList>
    </citation>
    <scope>NUCLEOTIDE SEQUENCE [LARGE SCALE GENOMIC DNA]</scope>
    <source>
        <strain evidence="2 3">CBS 449.75</strain>
    </source>
</reference>
<sequence length="389" mass="43270">MRSIILFVFTLLSINVPVLASSRLWQPPVTDEPGLDRRYLTIPVLRTLLGGGPLGFLGDQIGWPNRRITYCFDSDEAKRKLNKHIQQAHKLWKSAGLNDDFKVVEGTKEMCTNDEYRGDVLMISYGRMLRTYVGFPKPTSTLVQTLGRGAFSTLTDRTDVGMLDVVPNIAHELGHAWGLYHEHQNSYFWNKVTDGPIPIEHAGAGQVFGPSRNGNWQCKNLLDYDSFKDGKEISPPNQMPRHYSRDELCNSHTLAQAAGFSAADYLPMRASLSNSPILTPGDARSVDWDSIMIYPSGAGAIEGTEVQENDGDKRLSILERPPDPFDESETTGPRSRILKNKMPSVGDIEGMKQIYGDFKVAKGRLLQRTAQKLFAKGFTSSRGESSGCL</sequence>
<dbReference type="GeneID" id="98149058"/>